<reference evidence="1" key="1">
    <citation type="submission" date="2021-01" db="EMBL/GenBank/DDBJ databases">
        <title>Adiantum capillus-veneris genome.</title>
        <authorList>
            <person name="Fang Y."/>
            <person name="Liao Q."/>
        </authorList>
    </citation>
    <scope>NUCLEOTIDE SEQUENCE</scope>
    <source>
        <strain evidence="1">H3</strain>
        <tissue evidence="1">Leaf</tissue>
    </source>
</reference>
<organism evidence="1 2">
    <name type="scientific">Adiantum capillus-veneris</name>
    <name type="common">Maidenhair fern</name>
    <dbReference type="NCBI Taxonomy" id="13818"/>
    <lineage>
        <taxon>Eukaryota</taxon>
        <taxon>Viridiplantae</taxon>
        <taxon>Streptophyta</taxon>
        <taxon>Embryophyta</taxon>
        <taxon>Tracheophyta</taxon>
        <taxon>Polypodiopsida</taxon>
        <taxon>Polypodiidae</taxon>
        <taxon>Polypodiales</taxon>
        <taxon>Pteridineae</taxon>
        <taxon>Pteridaceae</taxon>
        <taxon>Vittarioideae</taxon>
        <taxon>Adiantum</taxon>
    </lineage>
</organism>
<name>A0A9D4ZB34_ADICA</name>
<dbReference type="Proteomes" id="UP000886520">
    <property type="component" value="Chromosome 15"/>
</dbReference>
<gene>
    <name evidence="1" type="ORF">GOP47_0015234</name>
</gene>
<proteinExistence type="predicted"/>
<sequence>MGSRKGQCFTKGKEWEEVQHAKKFENVDIAKEQEEGPLCHEESFTTPPTYPHKLVGSREYGVEAKQVAEDAAKGEAHEVFEDLAKQEEAVGIQDLKVYLEIELVDGRLAHQCRASADCPKRSAFIFKRLRMMSHLKTFHGITVEIAKRHGGHPLHKEAKRRANLMPNLEVKSWHKAALKRFGNKD</sequence>
<accession>A0A9D4ZB34</accession>
<protein>
    <submittedName>
        <fullName evidence="1">Uncharacterized protein</fullName>
    </submittedName>
</protein>
<dbReference type="EMBL" id="JABFUD020000015">
    <property type="protein sequence ID" value="KAI5068933.1"/>
    <property type="molecule type" value="Genomic_DNA"/>
</dbReference>
<evidence type="ECO:0000313" key="1">
    <source>
        <dbReference type="EMBL" id="KAI5068933.1"/>
    </source>
</evidence>
<keyword evidence="2" id="KW-1185">Reference proteome</keyword>
<comment type="caution">
    <text evidence="1">The sequence shown here is derived from an EMBL/GenBank/DDBJ whole genome shotgun (WGS) entry which is preliminary data.</text>
</comment>
<evidence type="ECO:0000313" key="2">
    <source>
        <dbReference type="Proteomes" id="UP000886520"/>
    </source>
</evidence>
<dbReference type="AlphaFoldDB" id="A0A9D4ZB34"/>